<evidence type="ECO:0000313" key="2">
    <source>
        <dbReference type="EMBL" id="MDT8897377.1"/>
    </source>
</evidence>
<dbReference type="Gene3D" id="3.40.50.2020">
    <property type="match status" value="1"/>
</dbReference>
<proteinExistence type="predicted"/>
<dbReference type="CDD" id="cd06223">
    <property type="entry name" value="PRTases_typeI"/>
    <property type="match status" value="1"/>
</dbReference>
<keyword evidence="2" id="KW-0808">Transferase</keyword>
<accession>A0ABU3NN32</accession>
<keyword evidence="2" id="KW-0328">Glycosyltransferase</keyword>
<evidence type="ECO:0000259" key="1">
    <source>
        <dbReference type="Pfam" id="PF00156"/>
    </source>
</evidence>
<dbReference type="SUPFAM" id="SSF53271">
    <property type="entry name" value="PRTase-like"/>
    <property type="match status" value="1"/>
</dbReference>
<feature type="domain" description="Phosphoribosyltransferase" evidence="1">
    <location>
        <begin position="42"/>
        <end position="154"/>
    </location>
</feature>
<dbReference type="PANTHER" id="PTHR43218:SF1">
    <property type="entry name" value="PHOSPHORIBOSYLTRANSFERASE"/>
    <property type="match status" value="1"/>
</dbReference>
<evidence type="ECO:0000313" key="3">
    <source>
        <dbReference type="Proteomes" id="UP001254165"/>
    </source>
</evidence>
<sequence length="184" mass="20180">MSKSRPVYTVELAGLKRDLPLFEVKPGLRIAILNILGDTALVQASAKALSERLVGYDFDVIVTAESKSIPLAHALSLELDKPYIVLRKAYKFYMGEALHSETVSITTGVPQTLYLDEKDRAMLKGKKVLLLDDVVSTGSTLEGMRNLMAQAEAIVAVEAAICTEGDQERWKGIVALHHLPLFVD</sequence>
<dbReference type="NCBIfam" id="NF005592">
    <property type="entry name" value="PRK07322.1"/>
    <property type="match status" value="1"/>
</dbReference>
<dbReference type="Proteomes" id="UP001254165">
    <property type="component" value="Unassembled WGS sequence"/>
</dbReference>
<comment type="caution">
    <text evidence="2">The sequence shown here is derived from an EMBL/GenBank/DDBJ whole genome shotgun (WGS) entry which is preliminary data.</text>
</comment>
<gene>
    <name evidence="2" type="ORF">QYE77_03795</name>
</gene>
<dbReference type="PANTHER" id="PTHR43218">
    <property type="entry name" value="PHOSPHORIBOSYLTRANSFERASE-RELATED"/>
    <property type="match status" value="1"/>
</dbReference>
<organism evidence="2 3">
    <name type="scientific">Thermanaerothrix solaris</name>
    <dbReference type="NCBI Taxonomy" id="3058434"/>
    <lineage>
        <taxon>Bacteria</taxon>
        <taxon>Bacillati</taxon>
        <taxon>Chloroflexota</taxon>
        <taxon>Anaerolineae</taxon>
        <taxon>Anaerolineales</taxon>
        <taxon>Anaerolineaceae</taxon>
        <taxon>Thermanaerothrix</taxon>
    </lineage>
</organism>
<reference evidence="2 3" key="1">
    <citation type="submission" date="2023-07" db="EMBL/GenBank/DDBJ databases">
        <title>Novel species of Thermanaerothrix with wide hydrolytic capabilities.</title>
        <authorList>
            <person name="Zayulina K.S."/>
            <person name="Podosokorskaya O.A."/>
            <person name="Elcheninov A.G."/>
        </authorList>
    </citation>
    <scope>NUCLEOTIDE SEQUENCE [LARGE SCALE GENOMIC DNA]</scope>
    <source>
        <strain evidence="2 3">4228-RoL</strain>
    </source>
</reference>
<dbReference type="InterPro" id="IPR029057">
    <property type="entry name" value="PRTase-like"/>
</dbReference>
<keyword evidence="3" id="KW-1185">Reference proteome</keyword>
<dbReference type="EMBL" id="JAUHMF010000001">
    <property type="protein sequence ID" value="MDT8897377.1"/>
    <property type="molecule type" value="Genomic_DNA"/>
</dbReference>
<dbReference type="GO" id="GO:0016757">
    <property type="term" value="F:glycosyltransferase activity"/>
    <property type="evidence" value="ECO:0007669"/>
    <property type="project" value="UniProtKB-KW"/>
</dbReference>
<dbReference type="InterPro" id="IPR000836">
    <property type="entry name" value="PRTase_dom"/>
</dbReference>
<protein>
    <submittedName>
        <fullName evidence="2">Phosphoribosyltransferase family protein</fullName>
    </submittedName>
</protein>
<name>A0ABU3NN32_9CHLR</name>
<dbReference type="RefSeq" id="WP_315624030.1">
    <property type="nucleotide sequence ID" value="NZ_JAUHMF010000001.1"/>
</dbReference>
<dbReference type="Pfam" id="PF00156">
    <property type="entry name" value="Pribosyltran"/>
    <property type="match status" value="1"/>
</dbReference>